<evidence type="ECO:0000313" key="2">
    <source>
        <dbReference type="EMBL" id="KAJ8761719.1"/>
    </source>
</evidence>
<accession>A0AAV8T5T0</accession>
<keyword evidence="3" id="KW-1185">Reference proteome</keyword>
<dbReference type="PRINTS" id="PR00069">
    <property type="entry name" value="ALDKETRDTASE"/>
</dbReference>
<dbReference type="InterPro" id="IPR036812">
    <property type="entry name" value="NAD(P)_OxRdtase_dom_sf"/>
</dbReference>
<dbReference type="Gene3D" id="3.20.20.100">
    <property type="entry name" value="NADP-dependent oxidoreductase domain"/>
    <property type="match status" value="1"/>
</dbReference>
<evidence type="ECO:0000313" key="3">
    <source>
        <dbReference type="Proteomes" id="UP001159364"/>
    </source>
</evidence>
<organism evidence="2 3">
    <name type="scientific">Erythroxylum novogranatense</name>
    <dbReference type="NCBI Taxonomy" id="1862640"/>
    <lineage>
        <taxon>Eukaryota</taxon>
        <taxon>Viridiplantae</taxon>
        <taxon>Streptophyta</taxon>
        <taxon>Embryophyta</taxon>
        <taxon>Tracheophyta</taxon>
        <taxon>Spermatophyta</taxon>
        <taxon>Magnoliopsida</taxon>
        <taxon>eudicotyledons</taxon>
        <taxon>Gunneridae</taxon>
        <taxon>Pentapetalae</taxon>
        <taxon>rosids</taxon>
        <taxon>fabids</taxon>
        <taxon>Malpighiales</taxon>
        <taxon>Erythroxylaceae</taxon>
        <taxon>Erythroxylum</taxon>
    </lineage>
</organism>
<feature type="domain" description="NADP-dependent oxidoreductase" evidence="1">
    <location>
        <begin position="78"/>
        <end position="217"/>
    </location>
</feature>
<dbReference type="Pfam" id="PF00248">
    <property type="entry name" value="Aldo_ket_red"/>
    <property type="match status" value="1"/>
</dbReference>
<dbReference type="InterPro" id="IPR023210">
    <property type="entry name" value="NADP_OxRdtase_dom"/>
</dbReference>
<dbReference type="GO" id="GO:0016491">
    <property type="term" value="F:oxidoreductase activity"/>
    <property type="evidence" value="ECO:0007669"/>
    <property type="project" value="InterPro"/>
</dbReference>
<proteinExistence type="predicted"/>
<dbReference type="AlphaFoldDB" id="A0AAV8T5T0"/>
<dbReference type="InterPro" id="IPR020471">
    <property type="entry name" value="AKR"/>
</dbReference>
<evidence type="ECO:0000259" key="1">
    <source>
        <dbReference type="Pfam" id="PF00248"/>
    </source>
</evidence>
<gene>
    <name evidence="2" type="ORF">K2173_004528</name>
</gene>
<comment type="caution">
    <text evidence="2">The sequence shown here is derived from an EMBL/GenBank/DDBJ whole genome shotgun (WGS) entry which is preliminary data.</text>
</comment>
<protein>
    <recommendedName>
        <fullName evidence="1">NADP-dependent oxidoreductase domain-containing protein</fullName>
    </recommendedName>
</protein>
<reference evidence="2 3" key="1">
    <citation type="submission" date="2021-09" db="EMBL/GenBank/DDBJ databases">
        <title>Genomic insights and catalytic innovation underlie evolution of tropane alkaloids biosynthesis.</title>
        <authorList>
            <person name="Wang Y.-J."/>
            <person name="Tian T."/>
            <person name="Huang J.-P."/>
            <person name="Huang S.-X."/>
        </authorList>
    </citation>
    <scope>NUCLEOTIDE SEQUENCE [LARGE SCALE GENOMIC DNA]</scope>
    <source>
        <strain evidence="2">KIB-2018</strain>
        <tissue evidence="2">Leaf</tissue>
    </source>
</reference>
<dbReference type="SUPFAM" id="SSF51430">
    <property type="entry name" value="NAD(P)-linked oxidoreductase"/>
    <property type="match status" value="1"/>
</dbReference>
<name>A0AAV8T5T0_9ROSI</name>
<dbReference type="Proteomes" id="UP001159364">
    <property type="component" value="Linkage Group LG06"/>
</dbReference>
<dbReference type="EMBL" id="JAIWQS010000006">
    <property type="protein sequence ID" value="KAJ8761719.1"/>
    <property type="molecule type" value="Genomic_DNA"/>
</dbReference>
<sequence length="246" mass="27832">MVGAGRVRAVRQTLHIPYTVYPKGLSVVSILLIFSLSELSHYLTVNTTTSVIVDKSADGDFLRIDFNKKPMDFVPMDFKVVWAAMEECQKLCLTKAIGVNNFSCKKLKDILEFATIPPTINQVEINPLWRQKQIREFCKANGIVVTAYAPLGARGTIWGSNRVMENELLNELANAKGKTVAQICLSWAYEQEERMKQNLDIFNCSLTEEEHNKINEIPQSRGCCGEDYISEVGPYKTIEELWDGEM</sequence>
<dbReference type="PANTHER" id="PTHR11732">
    <property type="entry name" value="ALDO/KETO REDUCTASE"/>
    <property type="match status" value="1"/>
</dbReference>